<evidence type="ECO:0000313" key="2">
    <source>
        <dbReference type="Proteomes" id="UP000499080"/>
    </source>
</evidence>
<reference evidence="1 2" key="1">
    <citation type="journal article" date="2019" name="Sci. Rep.">
        <title>Orb-weaving spider Araneus ventricosus genome elucidates the spidroin gene catalogue.</title>
        <authorList>
            <person name="Kono N."/>
            <person name="Nakamura H."/>
            <person name="Ohtoshi R."/>
            <person name="Moran D.A.P."/>
            <person name="Shinohara A."/>
            <person name="Yoshida Y."/>
            <person name="Fujiwara M."/>
            <person name="Mori M."/>
            <person name="Tomita M."/>
            <person name="Arakawa K."/>
        </authorList>
    </citation>
    <scope>NUCLEOTIDE SEQUENCE [LARGE SCALE GENOMIC DNA]</scope>
</reference>
<comment type="caution">
    <text evidence="1">The sequence shown here is derived from an EMBL/GenBank/DDBJ whole genome shotgun (WGS) entry which is preliminary data.</text>
</comment>
<accession>A0A4Y2CNM1</accession>
<dbReference type="AlphaFoldDB" id="A0A4Y2CNM1"/>
<keyword evidence="2" id="KW-1185">Reference proteome</keyword>
<evidence type="ECO:0000313" key="1">
    <source>
        <dbReference type="EMBL" id="GBM05769.1"/>
    </source>
</evidence>
<proteinExistence type="predicted"/>
<name>A0A4Y2CNM1_ARAVE</name>
<sequence>MRQSGFYSLQGANFPQLRARVITFHSQTAVAAPEYYHLTLFKDGLEYKSEEHGKKERNQAFIVNSQKGWIVLFFICAVNMGKDPRKESSPVAVYFETSYCNMLSLLRGRCLE</sequence>
<dbReference type="Proteomes" id="UP000499080">
    <property type="component" value="Unassembled WGS sequence"/>
</dbReference>
<organism evidence="1 2">
    <name type="scientific">Araneus ventricosus</name>
    <name type="common">Orbweaver spider</name>
    <name type="synonym">Epeira ventricosa</name>
    <dbReference type="NCBI Taxonomy" id="182803"/>
    <lineage>
        <taxon>Eukaryota</taxon>
        <taxon>Metazoa</taxon>
        <taxon>Ecdysozoa</taxon>
        <taxon>Arthropoda</taxon>
        <taxon>Chelicerata</taxon>
        <taxon>Arachnida</taxon>
        <taxon>Araneae</taxon>
        <taxon>Araneomorphae</taxon>
        <taxon>Entelegynae</taxon>
        <taxon>Araneoidea</taxon>
        <taxon>Araneidae</taxon>
        <taxon>Araneus</taxon>
    </lineage>
</organism>
<gene>
    <name evidence="1" type="ORF">AVEN_55851_1</name>
</gene>
<dbReference type="EMBL" id="BGPR01000218">
    <property type="protein sequence ID" value="GBM05769.1"/>
    <property type="molecule type" value="Genomic_DNA"/>
</dbReference>
<protein>
    <submittedName>
        <fullName evidence="1">Uncharacterized protein</fullName>
    </submittedName>
</protein>